<feature type="compositionally biased region" description="Basic and acidic residues" evidence="1">
    <location>
        <begin position="574"/>
        <end position="589"/>
    </location>
</feature>
<dbReference type="Proteomes" id="UP000198820">
    <property type="component" value="Unassembled WGS sequence"/>
</dbReference>
<feature type="compositionally biased region" description="Basic and acidic residues" evidence="1">
    <location>
        <begin position="739"/>
        <end position="756"/>
    </location>
</feature>
<gene>
    <name evidence="3" type="ORF">SAMN05421540_10623</name>
</gene>
<keyword evidence="4" id="KW-1185">Reference proteome</keyword>
<feature type="transmembrane region" description="Helical" evidence="2">
    <location>
        <begin position="56"/>
        <end position="79"/>
    </location>
</feature>
<feature type="region of interest" description="Disordered" evidence="1">
    <location>
        <begin position="714"/>
        <end position="763"/>
    </location>
</feature>
<dbReference type="STRING" id="908615.SAMN05421540_10623"/>
<accession>A0A1H4BFS5</accession>
<feature type="compositionally biased region" description="Basic and acidic residues" evidence="1">
    <location>
        <begin position="1074"/>
        <end position="1096"/>
    </location>
</feature>
<feature type="region of interest" description="Disordered" evidence="1">
    <location>
        <begin position="937"/>
        <end position="1002"/>
    </location>
</feature>
<keyword evidence="2" id="KW-0812">Transmembrane</keyword>
<dbReference type="EMBL" id="FNQF01000006">
    <property type="protein sequence ID" value="SEA46904.1"/>
    <property type="molecule type" value="Genomic_DNA"/>
</dbReference>
<feature type="region of interest" description="Disordered" evidence="1">
    <location>
        <begin position="652"/>
        <end position="685"/>
    </location>
</feature>
<dbReference type="AlphaFoldDB" id="A0A1H4BFS5"/>
<sequence length="1133" mass="132559">MQNYKLIEEKLEQFIKKYYLNQLLRGSILFLSISLLFLLILLGLEYFLWSGTGFRLFLFWCALGILVGIAVPLILIPILKLFKISKGIDYEKASEIIGQHFNEVNDKLTNILQLKNQNVSNAFIAASIEQKSLELKPIKFQLAVDFKTNLKYAKFAIIPILIFIAIWISGQGEAFSESYTRILNYDKVYTPPAAFRIDILNEKLEVIAGEDFLVKVKTEGKSVPEKMFINMNGKDFQMNKTDANQFEFVLNSVSEMTDFYLEANEVISQKHRIKVLKTPQITSFDMYFQYPKYLNKADEKQSGTGHAQLPEGTRIKWEVQTEFTDHVNFETNDTTLNFSKNQKLFEYQKTASNDFDYAMTTSNPLFKNHERLSYKINVIKDEFPEIKVQKKKDSLDEKQSYFYGQLNDDYGIQKLELVYRDLKTDSVFQKNIKISRNTYADFTYAFPNIDLKLQGGHAYSYYFKVYDNDAVNGSKSRRSKSFQFRKLTQDEEKEDNLKRQKESFSEINKSLEKSKEEQKTLKELQQLNKEKSQLNYNDKEKIKQFLQRQKQQQEQMKKFSEKLKEDLQNLDNNSDQKQKLEERLESNQEQLEKNQKLLDELDKIKDKIRTEDLDKKLEEFDQSKQKQEKNLEQLLELTKRFYVEEKQKQLADKLKKLSEEQKELSESEENNTEKQKDLSEKFEKLTEELDELEKQNQDLKSPMELGNDEAIEEEVKEDQKDAEENLEKSEFSEESGEEENSKKEKQKASEKQKNAAEKMQQMSQKMQKSMSSMQMEQEAEDAEMLRQILNNLIIFSLQQENLMEEFRNIENSNPYFAKHLRRQSELRENFKHIDDSLFALSQRNIMITESVNNKIEDINFNTEKALERLADNKVRRGTANQQYVMKDANSLANLLANALDQMQDKMSGSGSGQGKPQQGESQGDQLSDIIKSHEELKKEMQKGQQEGQKEGEGKEGKSGEKSGDQQGSESKGNQSGGEKEGSEGEGKNGKQKGNAEQMSSEIYEIFKRQQELRQELENRIERLGLEDNSKELEKSLDELENELLMNGYSNKLLKQMEDVQHQLLKLKKAANQQSKEEKRQAEANTKTYDKQSEQWKKKSKEYFQSTEILNRQQLPLQTKYKELIKAYFNNLYD</sequence>
<dbReference type="RefSeq" id="WP_093244225.1">
    <property type="nucleotide sequence ID" value="NZ_FNQF01000006.1"/>
</dbReference>
<organism evidence="3 4">
    <name type="scientific">Psychroflexus halocasei</name>
    <dbReference type="NCBI Taxonomy" id="908615"/>
    <lineage>
        <taxon>Bacteria</taxon>
        <taxon>Pseudomonadati</taxon>
        <taxon>Bacteroidota</taxon>
        <taxon>Flavobacteriia</taxon>
        <taxon>Flavobacteriales</taxon>
        <taxon>Flavobacteriaceae</taxon>
        <taxon>Psychroflexus</taxon>
    </lineage>
</organism>
<feature type="compositionally biased region" description="Basic and acidic residues" evidence="1">
    <location>
        <begin position="977"/>
        <end position="988"/>
    </location>
</feature>
<feature type="region of interest" description="Disordered" evidence="1">
    <location>
        <begin position="1069"/>
        <end position="1096"/>
    </location>
</feature>
<reference evidence="3 4" key="1">
    <citation type="submission" date="2016-10" db="EMBL/GenBank/DDBJ databases">
        <authorList>
            <person name="de Groot N.N."/>
        </authorList>
    </citation>
    <scope>NUCLEOTIDE SEQUENCE [LARGE SCALE GENOMIC DNA]</scope>
    <source>
        <strain evidence="3 4">DSM 23581</strain>
    </source>
</reference>
<keyword evidence="2" id="KW-0472">Membrane</keyword>
<name>A0A1H4BFS5_9FLAO</name>
<evidence type="ECO:0000256" key="1">
    <source>
        <dbReference type="SAM" id="MobiDB-lite"/>
    </source>
</evidence>
<proteinExistence type="predicted"/>
<keyword evidence="2" id="KW-1133">Transmembrane helix</keyword>
<evidence type="ECO:0000256" key="2">
    <source>
        <dbReference type="SAM" id="Phobius"/>
    </source>
</evidence>
<protein>
    <submittedName>
        <fullName evidence="3">Uncharacterized protein</fullName>
    </submittedName>
</protein>
<evidence type="ECO:0000313" key="4">
    <source>
        <dbReference type="Proteomes" id="UP000198820"/>
    </source>
</evidence>
<feature type="compositionally biased region" description="Basic and acidic residues" evidence="1">
    <location>
        <begin position="717"/>
        <end position="731"/>
    </location>
</feature>
<feature type="region of interest" description="Disordered" evidence="1">
    <location>
        <begin position="904"/>
        <end position="925"/>
    </location>
</feature>
<feature type="region of interest" description="Disordered" evidence="1">
    <location>
        <begin position="567"/>
        <end position="589"/>
    </location>
</feature>
<feature type="transmembrane region" description="Helical" evidence="2">
    <location>
        <begin position="23"/>
        <end position="44"/>
    </location>
</feature>
<feature type="compositionally biased region" description="Low complexity" evidence="1">
    <location>
        <begin position="904"/>
        <end position="923"/>
    </location>
</feature>
<feature type="compositionally biased region" description="Basic and acidic residues" evidence="1">
    <location>
        <begin position="937"/>
        <end position="963"/>
    </location>
</feature>
<evidence type="ECO:0000313" key="3">
    <source>
        <dbReference type="EMBL" id="SEA46904.1"/>
    </source>
</evidence>